<dbReference type="InterPro" id="IPR018647">
    <property type="entry name" value="SLFN_3-like_DNA/RNA_helicase"/>
</dbReference>
<dbReference type="Gene3D" id="3.40.50.300">
    <property type="entry name" value="P-loop containing nucleotide triphosphate hydrolases"/>
    <property type="match status" value="1"/>
</dbReference>
<dbReference type="SMART" id="SM00382">
    <property type="entry name" value="AAA"/>
    <property type="match status" value="1"/>
</dbReference>
<dbReference type="InterPro" id="IPR027417">
    <property type="entry name" value="P-loop_NTPase"/>
</dbReference>
<dbReference type="RefSeq" id="WP_097816037.1">
    <property type="nucleotide sequence ID" value="NZ_NVPQ01000102.1"/>
</dbReference>
<feature type="domain" description="AAA+ ATPase" evidence="1">
    <location>
        <begin position="235"/>
        <end position="370"/>
    </location>
</feature>
<name>A0A2A7BKQ9_9BACI</name>
<dbReference type="Pfam" id="PF09848">
    <property type="entry name" value="SLFN-g3_helicase"/>
    <property type="match status" value="1"/>
</dbReference>
<evidence type="ECO:0000259" key="1">
    <source>
        <dbReference type="SMART" id="SM00382"/>
    </source>
</evidence>
<proteinExistence type="predicted"/>
<reference evidence="2 3" key="1">
    <citation type="submission" date="2017-09" db="EMBL/GenBank/DDBJ databases">
        <title>Large-scale bioinformatics analysis of Bacillus genomes uncovers conserved roles of natural products in bacterial physiology.</title>
        <authorList>
            <consortium name="Agbiome Team Llc"/>
            <person name="Bleich R.M."/>
            <person name="Grubbs K.J."/>
            <person name="Santa Maria K.C."/>
            <person name="Allen S.E."/>
            <person name="Farag S."/>
            <person name="Shank E.A."/>
            <person name="Bowers A."/>
        </authorList>
    </citation>
    <scope>NUCLEOTIDE SEQUENCE [LARGE SCALE GENOMIC DNA]</scope>
    <source>
        <strain evidence="2 3">AFS098222</strain>
    </source>
</reference>
<gene>
    <name evidence="2" type="ORF">COO17_24725</name>
</gene>
<evidence type="ECO:0000313" key="3">
    <source>
        <dbReference type="Proteomes" id="UP000220111"/>
    </source>
</evidence>
<dbReference type="Proteomes" id="UP000220111">
    <property type="component" value="Unassembled WGS sequence"/>
</dbReference>
<dbReference type="AlphaFoldDB" id="A0A2A7BKQ9"/>
<evidence type="ECO:0000313" key="2">
    <source>
        <dbReference type="EMBL" id="PDY36662.1"/>
    </source>
</evidence>
<protein>
    <recommendedName>
        <fullName evidence="1">AAA+ ATPase domain-containing protein</fullName>
    </recommendedName>
</protein>
<dbReference type="InterPro" id="IPR003593">
    <property type="entry name" value="AAA+_ATPase"/>
</dbReference>
<dbReference type="EMBL" id="NVPQ01000102">
    <property type="protein sequence ID" value="PDY36662.1"/>
    <property type="molecule type" value="Genomic_DNA"/>
</dbReference>
<accession>A0A2A7BKQ9</accession>
<comment type="caution">
    <text evidence="2">The sequence shown here is derived from an EMBL/GenBank/DDBJ whole genome shotgun (WGS) entry which is preliminary data.</text>
</comment>
<dbReference type="SUPFAM" id="SSF52540">
    <property type="entry name" value="P-loop containing nucleoside triphosphate hydrolases"/>
    <property type="match status" value="1"/>
</dbReference>
<organism evidence="2 3">
    <name type="scientific">Bacillus wiedmannii</name>
    <dbReference type="NCBI Taxonomy" id="1890302"/>
    <lineage>
        <taxon>Bacteria</taxon>
        <taxon>Bacillati</taxon>
        <taxon>Bacillota</taxon>
        <taxon>Bacilli</taxon>
        <taxon>Bacillales</taxon>
        <taxon>Bacillaceae</taxon>
        <taxon>Bacillus</taxon>
        <taxon>Bacillus cereus group</taxon>
    </lineage>
</organism>
<sequence length="611" mass="70388">MNFGWAGTIEQFKQLDVQFFVKQLLDHVYKTNTNDPKIDSQKRAWIDSYNKLHDLFNRFSDLDASLIFEYEILRGGGRRPDVLLLINGYLIVLECKSYNNVSPSEYIQTSLYMRDLEHYHSAIQQSNMQVIGVLLLTNYEGERWVFQKDYQVTISTVDGLESILKRIINKTKVPTLTLEEIINGVYEPSPSMLEAARSILNNEPLPDIKAVSSSNFPEVQQTVRSIIEEAQHTNTHHLILVSGEPGAGKTYLGLTIAHEMKNAVYLSGNGPLVDVLQDTLKNRTFVQGLYGYKMDFLEKRMIPKEQIIIFDEAQRAWDTKKVDQSLTKRSQKAQNLSEPDIIMNITTNNKPWSVTIGLIGDGQEIYSGEEGGLALWNHAIAGRNVTVHSKHPNSLFTNAAHYRTHSQLHLNSSFRAHAALKYYEIINTLLDDNFEKTKGLISNLPKEHYQLFITRDLDKAKLTLHQLYQDDTKTVGVVCAGGADRQKEVPILPRDERYERPSKISQYFNYPESQYYCRTLNYSPTEFQTQGLELDMTLVHWDDDLYLQNGTWKGQHYQWGVEDPFQIKLNAYRVILTRGRDGTIIYIPPKTILDETWNLFKNHLHIPELMF</sequence>